<keyword evidence="2" id="KW-1185">Reference proteome</keyword>
<accession>A0ACB7IA59</accession>
<reference evidence="2" key="1">
    <citation type="journal article" date="2016" name="Nat. Biotechnol.">
        <title>Sequencing wild and cultivated cassava and related species reveals extensive interspecific hybridization and genetic diversity.</title>
        <authorList>
            <person name="Bredeson J.V."/>
            <person name="Lyons J.B."/>
            <person name="Prochnik S.E."/>
            <person name="Wu G.A."/>
            <person name="Ha C.M."/>
            <person name="Edsinger-Gonzales E."/>
            <person name="Grimwood J."/>
            <person name="Schmutz J."/>
            <person name="Rabbi I.Y."/>
            <person name="Egesi C."/>
            <person name="Nauluvula P."/>
            <person name="Lebot V."/>
            <person name="Ndunguru J."/>
            <person name="Mkamilo G."/>
            <person name="Bart R.S."/>
            <person name="Setter T.L."/>
            <person name="Gleadow R.M."/>
            <person name="Kulakow P."/>
            <person name="Ferguson M.E."/>
            <person name="Rounsley S."/>
            <person name="Rokhsar D.S."/>
        </authorList>
    </citation>
    <scope>NUCLEOTIDE SEQUENCE [LARGE SCALE GENOMIC DNA]</scope>
    <source>
        <strain evidence="2">cv. AM560-2</strain>
    </source>
</reference>
<name>A0ACB7IA59_MANES</name>
<proteinExistence type="predicted"/>
<evidence type="ECO:0000313" key="1">
    <source>
        <dbReference type="EMBL" id="KAG8661952.1"/>
    </source>
</evidence>
<feature type="non-terminal residue" evidence="1">
    <location>
        <position position="1"/>
    </location>
</feature>
<evidence type="ECO:0000313" key="2">
    <source>
        <dbReference type="Proteomes" id="UP000091857"/>
    </source>
</evidence>
<gene>
    <name evidence="1" type="ORF">MANES_01G049815v8</name>
</gene>
<dbReference type="Proteomes" id="UP000091857">
    <property type="component" value="Chromosome 1"/>
</dbReference>
<dbReference type="EMBL" id="CM004387">
    <property type="protein sequence ID" value="KAG8661952.1"/>
    <property type="molecule type" value="Genomic_DNA"/>
</dbReference>
<sequence>MKKFIDNRDIIRPDITRFATNFIALESIVRYRVGLRNIFESEQWMTSKYGQATSGPAHEAKKIVLGLDGDDKPTMGFIYEAIKRAKSAIQKNSKSYLKYWRIIDHRWNFQLHHDLHAVGYFLNPQYQYGSHDVGNNNEIMLSFKNVIQRLKEDLVNQGKALNQGLLFRDKIESFGTVLAQKAIKFTNP</sequence>
<organism evidence="1 2">
    <name type="scientific">Manihot esculenta</name>
    <name type="common">Cassava</name>
    <name type="synonym">Jatropha manihot</name>
    <dbReference type="NCBI Taxonomy" id="3983"/>
    <lineage>
        <taxon>Eukaryota</taxon>
        <taxon>Viridiplantae</taxon>
        <taxon>Streptophyta</taxon>
        <taxon>Embryophyta</taxon>
        <taxon>Tracheophyta</taxon>
        <taxon>Spermatophyta</taxon>
        <taxon>Magnoliopsida</taxon>
        <taxon>eudicotyledons</taxon>
        <taxon>Gunneridae</taxon>
        <taxon>Pentapetalae</taxon>
        <taxon>rosids</taxon>
        <taxon>fabids</taxon>
        <taxon>Malpighiales</taxon>
        <taxon>Euphorbiaceae</taxon>
        <taxon>Crotonoideae</taxon>
        <taxon>Manihoteae</taxon>
        <taxon>Manihot</taxon>
    </lineage>
</organism>
<comment type="caution">
    <text evidence="1">The sequence shown here is derived from an EMBL/GenBank/DDBJ whole genome shotgun (WGS) entry which is preliminary data.</text>
</comment>
<protein>
    <submittedName>
        <fullName evidence="1">Uncharacterized protein</fullName>
    </submittedName>
</protein>